<dbReference type="RefSeq" id="WP_092287887.1">
    <property type="nucleotide sequence ID" value="NZ_BAABWD010000005.1"/>
</dbReference>
<comment type="function">
    <text evidence="4">Involved in the assembly of lipopolysaccharide (LPS). Required for the translocation of LPS from the inner membrane to the outer membrane. May form a bridge between the inner membrane and the outer membrane, via interactions with LptC and LptD, thereby facilitating LPS transfer across the periplasm.</text>
</comment>
<feature type="region of interest" description="Disordered" evidence="5">
    <location>
        <begin position="148"/>
        <end position="192"/>
    </location>
</feature>
<dbReference type="EMBL" id="LT629763">
    <property type="protein sequence ID" value="SDS97868.1"/>
    <property type="molecule type" value="Genomic_DNA"/>
</dbReference>
<keyword evidence="1 4" id="KW-0813">Transport</keyword>
<dbReference type="GO" id="GO:0043165">
    <property type="term" value="P:Gram-negative-bacterium-type cell outer membrane assembly"/>
    <property type="evidence" value="ECO:0007669"/>
    <property type="project" value="UniProtKB-UniRule"/>
</dbReference>
<comment type="subunit">
    <text evidence="4">Component of the lipopolysaccharide transport and assembly complex.</text>
</comment>
<dbReference type="STRING" id="472181.SAMN05216271_3258"/>
<dbReference type="Pfam" id="PF03968">
    <property type="entry name" value="LptD_N"/>
    <property type="match status" value="1"/>
</dbReference>
<dbReference type="GO" id="GO:0017089">
    <property type="term" value="F:glycolipid transfer activity"/>
    <property type="evidence" value="ECO:0007669"/>
    <property type="project" value="TreeGrafter"/>
</dbReference>
<evidence type="ECO:0000256" key="1">
    <source>
        <dbReference type="ARBA" id="ARBA00022448"/>
    </source>
</evidence>
<dbReference type="NCBIfam" id="TIGR03002">
    <property type="entry name" value="outer_YhbN_LptA"/>
    <property type="match status" value="1"/>
</dbReference>
<feature type="domain" description="Organic solvent tolerance-like N-terminal" evidence="6">
    <location>
        <begin position="33"/>
        <end position="143"/>
    </location>
</feature>
<feature type="compositionally biased region" description="Low complexity" evidence="5">
    <location>
        <begin position="148"/>
        <end position="165"/>
    </location>
</feature>
<dbReference type="HAMAP" id="MF_01914">
    <property type="entry name" value="LPS_assembly_LptA"/>
    <property type="match status" value="1"/>
</dbReference>
<dbReference type="PANTHER" id="PTHR36504:SF1">
    <property type="entry name" value="LIPOPOLYSACCHARIDE EXPORT SYSTEM PROTEIN LPTA"/>
    <property type="match status" value="1"/>
</dbReference>
<dbReference type="PANTHER" id="PTHR36504">
    <property type="entry name" value="LIPOPOLYSACCHARIDE EXPORT SYSTEM PROTEIN LPTA"/>
    <property type="match status" value="1"/>
</dbReference>
<dbReference type="GO" id="GO:0015920">
    <property type="term" value="P:lipopolysaccharide transport"/>
    <property type="evidence" value="ECO:0007669"/>
    <property type="project" value="UniProtKB-UniRule"/>
</dbReference>
<sequence length="192" mass="20174" precursor="true">MRCAKSLFVMSLLLYPAASAFALPSDSAQPIRIQANAATLDDKRNTAVYTGNVIITQGSMRLTGSRVTLTTDANGELNKLVTQGGPATYQQTPEANKAPVKARAQTIEYHAADERVVLIDKAFLEQSGNTFQGDYVSYDIPAQVVDAGRNSSSGASGAESNGNGRIEITIQPRSRGAESAAPAEDASEPAAP</sequence>
<evidence type="ECO:0000313" key="8">
    <source>
        <dbReference type="Proteomes" id="UP000243413"/>
    </source>
</evidence>
<evidence type="ECO:0000256" key="4">
    <source>
        <dbReference type="HAMAP-Rule" id="MF_01914"/>
    </source>
</evidence>
<feature type="chain" id="PRO_5009356248" description="Lipopolysaccharide export system protein LptA" evidence="4">
    <location>
        <begin position="23"/>
        <end position="192"/>
    </location>
</feature>
<comment type="subcellular location">
    <subcellularLocation>
        <location evidence="4">Periplasm</location>
    </subcellularLocation>
</comment>
<evidence type="ECO:0000256" key="2">
    <source>
        <dbReference type="ARBA" id="ARBA00022729"/>
    </source>
</evidence>
<accession>A0A1H1WKM2</accession>
<comment type="similarity">
    <text evidence="4">Belongs to the LptA family.</text>
</comment>
<evidence type="ECO:0000313" key="7">
    <source>
        <dbReference type="EMBL" id="SDS97868.1"/>
    </source>
</evidence>
<feature type="compositionally biased region" description="Low complexity" evidence="5">
    <location>
        <begin position="177"/>
        <end position="192"/>
    </location>
</feature>
<dbReference type="InterPro" id="IPR052037">
    <property type="entry name" value="LPS_export_LptA"/>
</dbReference>
<dbReference type="InterPro" id="IPR005653">
    <property type="entry name" value="OstA-like_N"/>
</dbReference>
<evidence type="ECO:0000259" key="6">
    <source>
        <dbReference type="Pfam" id="PF03968"/>
    </source>
</evidence>
<dbReference type="GO" id="GO:0001530">
    <property type="term" value="F:lipopolysaccharide binding"/>
    <property type="evidence" value="ECO:0007669"/>
    <property type="project" value="InterPro"/>
</dbReference>
<name>A0A1H1WKM2_9GAMM</name>
<keyword evidence="3 4" id="KW-0574">Periplasm</keyword>
<dbReference type="InterPro" id="IPR014340">
    <property type="entry name" value="LptA"/>
</dbReference>
<protein>
    <recommendedName>
        <fullName evidence="4">Lipopolysaccharide export system protein LptA</fullName>
    </recommendedName>
</protein>
<dbReference type="Proteomes" id="UP000243413">
    <property type="component" value="Chromosome I"/>
</dbReference>
<gene>
    <name evidence="4" type="primary">lptA</name>
    <name evidence="7" type="ORF">SAMN05216271_3258</name>
</gene>
<dbReference type="GO" id="GO:0009279">
    <property type="term" value="C:cell outer membrane"/>
    <property type="evidence" value="ECO:0007669"/>
    <property type="project" value="TreeGrafter"/>
</dbReference>
<organism evidence="7 8">
    <name type="scientific">Halopseudomonas sabulinigri</name>
    <dbReference type="NCBI Taxonomy" id="472181"/>
    <lineage>
        <taxon>Bacteria</taxon>
        <taxon>Pseudomonadati</taxon>
        <taxon>Pseudomonadota</taxon>
        <taxon>Gammaproteobacteria</taxon>
        <taxon>Pseudomonadales</taxon>
        <taxon>Pseudomonadaceae</taxon>
        <taxon>Halopseudomonas</taxon>
    </lineage>
</organism>
<dbReference type="AlphaFoldDB" id="A0A1H1WKM2"/>
<dbReference type="OrthoDB" id="9795964at2"/>
<feature type="signal peptide" evidence="4">
    <location>
        <begin position="1"/>
        <end position="22"/>
    </location>
</feature>
<dbReference type="GO" id="GO:0030288">
    <property type="term" value="C:outer membrane-bounded periplasmic space"/>
    <property type="evidence" value="ECO:0007669"/>
    <property type="project" value="TreeGrafter"/>
</dbReference>
<dbReference type="Gene3D" id="2.60.450.10">
    <property type="entry name" value="Lipopolysaccharide (LPS) transport protein A like domain"/>
    <property type="match status" value="1"/>
</dbReference>
<evidence type="ECO:0000256" key="3">
    <source>
        <dbReference type="ARBA" id="ARBA00022764"/>
    </source>
</evidence>
<proteinExistence type="inferred from homology"/>
<keyword evidence="2 4" id="KW-0732">Signal</keyword>
<evidence type="ECO:0000256" key="5">
    <source>
        <dbReference type="SAM" id="MobiDB-lite"/>
    </source>
</evidence>
<reference evidence="8" key="1">
    <citation type="submission" date="2016-10" db="EMBL/GenBank/DDBJ databases">
        <authorList>
            <person name="Varghese N."/>
            <person name="Submissions S."/>
        </authorList>
    </citation>
    <scope>NUCLEOTIDE SEQUENCE [LARGE SCALE GENOMIC DNA]</scope>
    <source>
        <strain evidence="8">JCM 14963</strain>
    </source>
</reference>